<dbReference type="NCBIfam" id="TIGR01394">
    <property type="entry name" value="TypA_BipA"/>
    <property type="match status" value="1"/>
</dbReference>
<dbReference type="PRINTS" id="PR00315">
    <property type="entry name" value="ELONGATNFCT"/>
</dbReference>
<dbReference type="InterPro" id="IPR006298">
    <property type="entry name" value="BipA"/>
</dbReference>
<dbReference type="InterPro" id="IPR004161">
    <property type="entry name" value="EFTu-like_2"/>
</dbReference>
<organism evidence="5 6">
    <name type="scientific">Sporomusa acidovorans (strain ATCC 49682 / DSM 3132 / Mol)</name>
    <dbReference type="NCBI Taxonomy" id="1123286"/>
    <lineage>
        <taxon>Bacteria</taxon>
        <taxon>Bacillati</taxon>
        <taxon>Bacillota</taxon>
        <taxon>Negativicutes</taxon>
        <taxon>Selenomonadales</taxon>
        <taxon>Sporomusaceae</taxon>
        <taxon>Sporomusa</taxon>
    </lineage>
</organism>
<dbReference type="InterPro" id="IPR009000">
    <property type="entry name" value="Transl_B-barrel_sf"/>
</dbReference>
<dbReference type="Pfam" id="PF00679">
    <property type="entry name" value="EFG_C"/>
    <property type="match status" value="1"/>
</dbReference>
<dbReference type="Gene3D" id="3.30.70.240">
    <property type="match status" value="1"/>
</dbReference>
<keyword evidence="3" id="KW-0690">Ribosome biogenesis</keyword>
<dbReference type="InterPro" id="IPR000795">
    <property type="entry name" value="T_Tr_GTP-bd_dom"/>
</dbReference>
<keyword evidence="3" id="KW-0820">tRNA-binding</keyword>
<keyword evidence="1 3" id="KW-0547">Nucleotide-binding</keyword>
<dbReference type="Gene3D" id="3.30.70.870">
    <property type="entry name" value="Elongation Factor G (Translational Gtpase), domain 3"/>
    <property type="match status" value="1"/>
</dbReference>
<dbReference type="SUPFAM" id="SSF54980">
    <property type="entry name" value="EF-G C-terminal domain-like"/>
    <property type="match status" value="2"/>
</dbReference>
<dbReference type="InterPro" id="IPR035647">
    <property type="entry name" value="EFG_III/V"/>
</dbReference>
<dbReference type="CDD" id="cd03710">
    <property type="entry name" value="BipA_TypA_C"/>
    <property type="match status" value="1"/>
</dbReference>
<comment type="subunit">
    <text evidence="3">Monomer.</text>
</comment>
<comment type="catalytic activity">
    <reaction evidence="3">
        <text>GTP + H2O = GDP + phosphate + H(+)</text>
        <dbReference type="Rhea" id="RHEA:19669"/>
        <dbReference type="ChEBI" id="CHEBI:15377"/>
        <dbReference type="ChEBI" id="CHEBI:15378"/>
        <dbReference type="ChEBI" id="CHEBI:37565"/>
        <dbReference type="ChEBI" id="CHEBI:43474"/>
        <dbReference type="ChEBI" id="CHEBI:58189"/>
    </reaction>
</comment>
<dbReference type="InterPro" id="IPR005225">
    <property type="entry name" value="Small_GTP-bd"/>
</dbReference>
<dbReference type="SUPFAM" id="SSF50447">
    <property type="entry name" value="Translation proteins"/>
    <property type="match status" value="1"/>
</dbReference>
<dbReference type="CDD" id="cd03691">
    <property type="entry name" value="BipA_TypA_II"/>
    <property type="match status" value="1"/>
</dbReference>
<dbReference type="RefSeq" id="WP_093793741.1">
    <property type="nucleotide sequence ID" value="NZ_CP155571.1"/>
</dbReference>
<evidence type="ECO:0000256" key="2">
    <source>
        <dbReference type="ARBA" id="ARBA00023134"/>
    </source>
</evidence>
<comment type="subcellular location">
    <subcellularLocation>
        <location evidence="3">Cytoplasm</location>
    </subcellularLocation>
    <text evidence="3">Binds to ribosomes.</text>
</comment>
<keyword evidence="3" id="KW-0699">rRNA-binding</keyword>
<dbReference type="InterPro" id="IPR047042">
    <property type="entry name" value="BipA_II"/>
</dbReference>
<dbReference type="Proteomes" id="UP000216052">
    <property type="component" value="Chromosome"/>
</dbReference>
<evidence type="ECO:0000256" key="1">
    <source>
        <dbReference type="ARBA" id="ARBA00022741"/>
    </source>
</evidence>
<dbReference type="Pfam" id="PF03144">
    <property type="entry name" value="GTP_EFTU_D2"/>
    <property type="match status" value="1"/>
</dbReference>
<feature type="binding site" evidence="3">
    <location>
        <begin position="16"/>
        <end position="21"/>
    </location>
    <ligand>
        <name>GTP</name>
        <dbReference type="ChEBI" id="CHEBI:37565"/>
    </ligand>
</feature>
<reference evidence="5" key="1">
    <citation type="submission" date="2024-05" db="EMBL/GenBank/DDBJ databases">
        <title>Isolation and characterization of Sporomusa carbonis sp. nov., a carboxydotrophic hydrogenogen in the genus of Sporomusa isolated from a charcoal burning pile.</title>
        <authorList>
            <person name="Boeer T."/>
            <person name="Rosenbaum F."/>
            <person name="Eysell L."/>
            <person name="Mueller V."/>
            <person name="Daniel R."/>
            <person name="Poehlein A."/>
        </authorList>
    </citation>
    <scope>NUCLEOTIDE SEQUENCE [LARGE SCALE GENOMIC DNA]</scope>
    <source>
        <strain evidence="5">DSM 3132</strain>
    </source>
</reference>
<keyword evidence="3" id="KW-0963">Cytoplasm</keyword>
<dbReference type="Pfam" id="PF21018">
    <property type="entry name" value="BipA_C"/>
    <property type="match status" value="1"/>
</dbReference>
<name>A0ABZ3J5E3_SPOA4</name>
<feature type="domain" description="Tr-type G" evidence="4">
    <location>
        <begin position="4"/>
        <end position="199"/>
    </location>
</feature>
<keyword evidence="2 3" id="KW-0342">GTP-binding</keyword>
<dbReference type="Gene3D" id="2.40.30.10">
    <property type="entry name" value="Translation factors"/>
    <property type="match status" value="1"/>
</dbReference>
<dbReference type="InterPro" id="IPR000640">
    <property type="entry name" value="EFG_V-like"/>
</dbReference>
<keyword evidence="3" id="KW-0694">RNA-binding</keyword>
<dbReference type="Pfam" id="PF00009">
    <property type="entry name" value="GTP_EFTU"/>
    <property type="match status" value="1"/>
</dbReference>
<sequence>MERNDLRNIAIIAHVDHGKTTLVDAMLKQSGVFRANEHVVERVMDSNDLERERGITILSKNTAVMYHNTKINIVDTPGHADFGGEVERVLNMVDGVLLLVDAFEGPMPQTKYVLRKALEQKLKPIVVINKIDRPDERVEDVEDEVLELFIELDANDEQLDFPVVYATAREGIAKMNMADDGNNLKPLFECIEKTIPAPKGDIDGPLQVMITTLDYDDYVGRIAIGRVVRGRISSGQTVTLLNGESESKGRIGKLYIYEGLKRTEVQAAALGDIIAIIGLESVNIGDTVADTEHPEALPAIRIDEPTLAMTFSVNTSPFAGREGQFVTSRHLRERLFREAETNVSLRVSETDSPDAFEVAGRGELHLSILIETMRREGYELQIGKPQVIYKEINGKRCEPMEFLTIDVPQEFMGPVMEGLGTRRAELVNMVELAGYLRMEFIVPARGLIGFRSEFLTNTKGNGIMHHVFHGYVPYKGDIPGRTRGALVAFEQGETSAYGINSIQDRGIMFVVPGQAVYEGMIIGENARELDMDVNPCKKKHVTNMRASGTDEAVRLTPPRILSLEQALEYINDDEAVEVTPKSIRLRKRILDRHIRGRERKKEA</sequence>
<dbReference type="CDD" id="cd01891">
    <property type="entry name" value="TypA_BipA"/>
    <property type="match status" value="1"/>
</dbReference>
<dbReference type="SMART" id="SM00838">
    <property type="entry name" value="EFG_C"/>
    <property type="match status" value="1"/>
</dbReference>
<dbReference type="InterPro" id="IPR047041">
    <property type="entry name" value="BipA_GTP-bd_dom"/>
</dbReference>
<evidence type="ECO:0000256" key="3">
    <source>
        <dbReference type="HAMAP-Rule" id="MF_00849"/>
    </source>
</evidence>
<proteinExistence type="inferred from homology"/>
<evidence type="ECO:0000313" key="6">
    <source>
        <dbReference type="Proteomes" id="UP000216052"/>
    </source>
</evidence>
<comment type="function">
    <text evidence="3">A 50S ribosomal subunit assembly protein with GTPase activity, required for 50S subunit assembly at low temperatures, may also play a role in translation. Binds GTP and analogs. Binds the 70S ribosome between the 30S and 50S subunits, in a similar position as ribosome-bound EF-G; it contacts a number of ribosomal proteins, both rRNAs and the A-site tRNA.</text>
</comment>
<dbReference type="InterPro" id="IPR027417">
    <property type="entry name" value="P-loop_NTPase"/>
</dbReference>
<dbReference type="Gene3D" id="3.40.50.300">
    <property type="entry name" value="P-loop containing nucleotide triphosphate hydrolases"/>
    <property type="match status" value="1"/>
</dbReference>
<dbReference type="InterPro" id="IPR047043">
    <property type="entry name" value="BipA_III"/>
</dbReference>
<dbReference type="InterPro" id="IPR048876">
    <property type="entry name" value="BipA_C"/>
</dbReference>
<dbReference type="CDD" id="cd16263">
    <property type="entry name" value="BipA_III"/>
    <property type="match status" value="1"/>
</dbReference>
<dbReference type="EC" id="3.6.5.-" evidence="3"/>
<gene>
    <name evidence="5" type="primary">typA</name>
    <name evidence="3" type="synonym">bipA</name>
    <name evidence="5" type="ORF">SPACI_031960</name>
</gene>
<keyword evidence="6" id="KW-1185">Reference proteome</keyword>
<dbReference type="PANTHER" id="PTHR42908:SF8">
    <property type="entry name" value="TR-TYPE G DOMAIN-CONTAINING PROTEIN"/>
    <property type="match status" value="1"/>
</dbReference>
<accession>A0ABZ3J5E3</accession>
<dbReference type="Gene3D" id="2.40.50.250">
    <property type="entry name" value="bipa protein"/>
    <property type="match status" value="1"/>
</dbReference>
<dbReference type="PANTHER" id="PTHR42908">
    <property type="entry name" value="TRANSLATION ELONGATION FACTOR-RELATED"/>
    <property type="match status" value="1"/>
</dbReference>
<dbReference type="HAMAP" id="MF_00849">
    <property type="entry name" value="BipA"/>
    <property type="match status" value="1"/>
</dbReference>
<dbReference type="NCBIfam" id="TIGR00231">
    <property type="entry name" value="small_GTP"/>
    <property type="match status" value="1"/>
</dbReference>
<dbReference type="EMBL" id="CP155571">
    <property type="protein sequence ID" value="XFO73122.1"/>
    <property type="molecule type" value="Genomic_DNA"/>
</dbReference>
<dbReference type="PROSITE" id="PS00301">
    <property type="entry name" value="G_TR_1"/>
    <property type="match status" value="1"/>
</dbReference>
<evidence type="ECO:0000259" key="4">
    <source>
        <dbReference type="PROSITE" id="PS51722"/>
    </source>
</evidence>
<comment type="similarity">
    <text evidence="3">Belongs to the TRAFAC class translation factor GTPase superfamily. Classic translation factor GTPase family. BipA subfamily.</text>
</comment>
<dbReference type="SUPFAM" id="SSF52540">
    <property type="entry name" value="P-loop containing nucleoside triphosphate hydrolases"/>
    <property type="match status" value="1"/>
</dbReference>
<dbReference type="PROSITE" id="PS51722">
    <property type="entry name" value="G_TR_2"/>
    <property type="match status" value="1"/>
</dbReference>
<dbReference type="InterPro" id="IPR042116">
    <property type="entry name" value="TypA/BipA_C"/>
</dbReference>
<evidence type="ECO:0000313" key="5">
    <source>
        <dbReference type="EMBL" id="XFO73122.1"/>
    </source>
</evidence>
<keyword evidence="3" id="KW-0378">Hydrolase</keyword>
<dbReference type="InterPro" id="IPR035651">
    <property type="entry name" value="BipA_V"/>
</dbReference>
<protein>
    <recommendedName>
        <fullName evidence="3">Large ribosomal subunit assembly factor BipA</fullName>
        <ecNumber evidence="3">3.6.5.-</ecNumber>
    </recommendedName>
    <alternativeName>
        <fullName evidence="3">GTP-binding protein BipA</fullName>
    </alternativeName>
</protein>
<feature type="binding site" evidence="3">
    <location>
        <begin position="129"/>
        <end position="132"/>
    </location>
    <ligand>
        <name>GTP</name>
        <dbReference type="ChEBI" id="CHEBI:37565"/>
    </ligand>
</feature>
<dbReference type="InterPro" id="IPR031157">
    <property type="entry name" value="G_TR_CS"/>
</dbReference>